<dbReference type="Pfam" id="PF07714">
    <property type="entry name" value="PK_Tyr_Ser-Thr"/>
    <property type="match status" value="1"/>
</dbReference>
<organism evidence="4 5">
    <name type="scientific">Cinnamomum micranthum f. kanehirae</name>
    <dbReference type="NCBI Taxonomy" id="337451"/>
    <lineage>
        <taxon>Eukaryota</taxon>
        <taxon>Viridiplantae</taxon>
        <taxon>Streptophyta</taxon>
        <taxon>Embryophyta</taxon>
        <taxon>Tracheophyta</taxon>
        <taxon>Spermatophyta</taxon>
        <taxon>Magnoliopsida</taxon>
        <taxon>Magnoliidae</taxon>
        <taxon>Laurales</taxon>
        <taxon>Lauraceae</taxon>
        <taxon>Cinnamomum</taxon>
    </lineage>
</organism>
<name>A0A3S3N3W7_9MAGN</name>
<dbReference type="PANTHER" id="PTHR27001">
    <property type="entry name" value="OS01G0253100 PROTEIN"/>
    <property type="match status" value="1"/>
</dbReference>
<dbReference type="Gene3D" id="1.10.510.10">
    <property type="entry name" value="Transferase(Phosphotransferase) domain 1"/>
    <property type="match status" value="2"/>
</dbReference>
<keyword evidence="4" id="KW-0675">Receptor</keyword>
<keyword evidence="4" id="KW-0418">Kinase</keyword>
<dbReference type="InterPro" id="IPR001245">
    <property type="entry name" value="Ser-Thr/Tyr_kinase_cat_dom"/>
</dbReference>
<proteinExistence type="predicted"/>
<evidence type="ECO:0000259" key="3">
    <source>
        <dbReference type="PROSITE" id="PS50011"/>
    </source>
</evidence>
<feature type="domain" description="Protein kinase" evidence="3">
    <location>
        <begin position="100"/>
        <end position="359"/>
    </location>
</feature>
<accession>A0A3S3N3W7</accession>
<evidence type="ECO:0000313" key="5">
    <source>
        <dbReference type="Proteomes" id="UP000283530"/>
    </source>
</evidence>
<evidence type="ECO:0000256" key="1">
    <source>
        <dbReference type="ARBA" id="ARBA00022741"/>
    </source>
</evidence>
<evidence type="ECO:0000256" key="2">
    <source>
        <dbReference type="ARBA" id="ARBA00022840"/>
    </source>
</evidence>
<dbReference type="STRING" id="337451.A0A3S3N3W7"/>
<gene>
    <name evidence="4" type="ORF">CKAN_00896200</name>
</gene>
<dbReference type="GO" id="GO:0004672">
    <property type="term" value="F:protein kinase activity"/>
    <property type="evidence" value="ECO:0007669"/>
    <property type="project" value="InterPro"/>
</dbReference>
<dbReference type="Gene3D" id="3.30.200.20">
    <property type="entry name" value="Phosphorylase Kinase, domain 1"/>
    <property type="match status" value="1"/>
</dbReference>
<dbReference type="PROSITE" id="PS50011">
    <property type="entry name" value="PROTEIN_KINASE_DOM"/>
    <property type="match status" value="1"/>
</dbReference>
<keyword evidence="1" id="KW-0547">Nucleotide-binding</keyword>
<dbReference type="FunFam" id="3.30.200.20:FF:000521">
    <property type="entry name" value="Protein kinase superfamily protein"/>
    <property type="match status" value="1"/>
</dbReference>
<evidence type="ECO:0000313" key="4">
    <source>
        <dbReference type="EMBL" id="RWR80328.1"/>
    </source>
</evidence>
<dbReference type="PANTHER" id="PTHR27001:SF20">
    <property type="entry name" value="PROTEIN KINASE SUPERFAMILY PROTEIN"/>
    <property type="match status" value="1"/>
</dbReference>
<dbReference type="AlphaFoldDB" id="A0A3S3N3W7"/>
<reference evidence="4 5" key="1">
    <citation type="journal article" date="2019" name="Nat. Plants">
        <title>Stout camphor tree genome fills gaps in understanding of flowering plant genome evolution.</title>
        <authorList>
            <person name="Chaw S.M."/>
            <person name="Liu Y.C."/>
            <person name="Wu Y.W."/>
            <person name="Wang H.Y."/>
            <person name="Lin C.I."/>
            <person name="Wu C.S."/>
            <person name="Ke H.M."/>
            <person name="Chang L.Y."/>
            <person name="Hsu C.Y."/>
            <person name="Yang H.T."/>
            <person name="Sudianto E."/>
            <person name="Hsu M.H."/>
            <person name="Wu K.P."/>
            <person name="Wang L.N."/>
            <person name="Leebens-Mack J.H."/>
            <person name="Tsai I.J."/>
        </authorList>
    </citation>
    <scope>NUCLEOTIDE SEQUENCE [LARGE SCALE GENOMIC DNA]</scope>
    <source>
        <strain evidence="5">cv. Chaw 1501</strain>
        <tissue evidence="4">Young leaves</tissue>
    </source>
</reference>
<comment type="caution">
    <text evidence="4">The sequence shown here is derived from an EMBL/GenBank/DDBJ whole genome shotgun (WGS) entry which is preliminary data.</text>
</comment>
<dbReference type="OrthoDB" id="4062651at2759"/>
<dbReference type="SUPFAM" id="SSF56112">
    <property type="entry name" value="Protein kinase-like (PK-like)"/>
    <property type="match status" value="1"/>
</dbReference>
<keyword evidence="2" id="KW-0067">ATP-binding</keyword>
<dbReference type="InterPro" id="IPR000719">
    <property type="entry name" value="Prot_kinase_dom"/>
</dbReference>
<keyword evidence="5" id="KW-1185">Reference proteome</keyword>
<protein>
    <submittedName>
        <fullName evidence="4">Putative receptor-like protein kinase isoform X1</fullName>
    </submittedName>
</protein>
<dbReference type="EMBL" id="QPKB01000003">
    <property type="protein sequence ID" value="RWR80328.1"/>
    <property type="molecule type" value="Genomic_DNA"/>
</dbReference>
<dbReference type="GO" id="GO:0005524">
    <property type="term" value="F:ATP binding"/>
    <property type="evidence" value="ECO:0007669"/>
    <property type="project" value="UniProtKB-KW"/>
</dbReference>
<sequence length="365" mass="41155">MMIRVKDSKEMISRIPHKILSFTKTAKSRNSTGTLYCAAFTSICSQNPNSPLTWIGSSLELGFSSFLGFASPIQCFLRSLYESSPFIRHFSCKELRRATGSFSTIVGSGSHGFVYKAQFSDGLVAVVREVRDFQQGQDAFDREVQLLARLHHRHLVTFRGFSKGYDRFLVFDYMENGSLKELLHDPLKTPLNWRRRLQIAVDVAAALDYLHSFCDPAVYQVSVNSSNVLLDENFVAKLSDVGFLASEGDLILEVNATCSGHVDQKFKHVIFQYGVLLLELITGQSFGNEDMDLVKWVQESAFTDSIHKMMDTDLGNSYNSKEVKSLLVIARLCTKNEGTGSITIKQILRYLQRTLEPFVPFANYC</sequence>
<dbReference type="InterPro" id="IPR011009">
    <property type="entry name" value="Kinase-like_dom_sf"/>
</dbReference>
<keyword evidence="4" id="KW-0808">Transferase</keyword>
<dbReference type="Proteomes" id="UP000283530">
    <property type="component" value="Unassembled WGS sequence"/>
</dbReference>
<dbReference type="GO" id="GO:0005886">
    <property type="term" value="C:plasma membrane"/>
    <property type="evidence" value="ECO:0007669"/>
    <property type="project" value="TreeGrafter"/>
</dbReference>